<sequence length="150" mass="15827">MGIESPAKGRAVTLALKGMAALRAEAAVVAGETKTERIWLPAKHVHTVHEATLTLLQEDNEELRWWLRACVCAYVALAFVSFGRPGTGAALQRERALAGDDVRGAGGAGVALDGKVLRGRYAAHAARLGTGMLPVARSILASCAMRPDQN</sequence>
<organism evidence="1 2">
    <name type="scientific">Cymbomonas tetramitiformis</name>
    <dbReference type="NCBI Taxonomy" id="36881"/>
    <lineage>
        <taxon>Eukaryota</taxon>
        <taxon>Viridiplantae</taxon>
        <taxon>Chlorophyta</taxon>
        <taxon>Pyramimonadophyceae</taxon>
        <taxon>Pyramimonadales</taxon>
        <taxon>Pyramimonadaceae</taxon>
        <taxon>Cymbomonas</taxon>
    </lineage>
</organism>
<dbReference type="Proteomes" id="UP001190700">
    <property type="component" value="Unassembled WGS sequence"/>
</dbReference>
<evidence type="ECO:0000313" key="1">
    <source>
        <dbReference type="EMBL" id="KAK3280998.1"/>
    </source>
</evidence>
<evidence type="ECO:0000313" key="2">
    <source>
        <dbReference type="Proteomes" id="UP001190700"/>
    </source>
</evidence>
<gene>
    <name evidence="1" type="ORF">CYMTET_11193</name>
</gene>
<comment type="caution">
    <text evidence="1">The sequence shown here is derived from an EMBL/GenBank/DDBJ whole genome shotgun (WGS) entry which is preliminary data.</text>
</comment>
<accession>A0AAE0LD90</accession>
<protein>
    <submittedName>
        <fullName evidence="1">Uncharacterized protein</fullName>
    </submittedName>
</protein>
<dbReference type="EMBL" id="LGRX02004119">
    <property type="protein sequence ID" value="KAK3280998.1"/>
    <property type="molecule type" value="Genomic_DNA"/>
</dbReference>
<proteinExistence type="predicted"/>
<dbReference type="AlphaFoldDB" id="A0AAE0LD90"/>
<keyword evidence="2" id="KW-1185">Reference proteome</keyword>
<reference evidence="1 2" key="1">
    <citation type="journal article" date="2015" name="Genome Biol. Evol.">
        <title>Comparative Genomics of a Bacterivorous Green Alga Reveals Evolutionary Causalities and Consequences of Phago-Mixotrophic Mode of Nutrition.</title>
        <authorList>
            <person name="Burns J.A."/>
            <person name="Paasch A."/>
            <person name="Narechania A."/>
            <person name="Kim E."/>
        </authorList>
    </citation>
    <scope>NUCLEOTIDE SEQUENCE [LARGE SCALE GENOMIC DNA]</scope>
    <source>
        <strain evidence="1 2">PLY_AMNH</strain>
    </source>
</reference>
<name>A0AAE0LD90_9CHLO</name>